<dbReference type="SUPFAM" id="SSF50475">
    <property type="entry name" value="FMN-binding split barrel"/>
    <property type="match status" value="1"/>
</dbReference>
<gene>
    <name evidence="1" type="ORF">HD596_010006</name>
</gene>
<name>A0A7W9LGU1_9ACTN</name>
<dbReference type="AlphaFoldDB" id="A0A7W9LGU1"/>
<sequence>MSLFSERELAYLRGERLLGRLATVGADGMPHVVPVGWSLDETGTLIEIGGRNLARSKKFRDIARDGRAAGQPVDT</sequence>
<organism evidence="1 2">
    <name type="scientific">Nonomuraea jabiensis</name>
    <dbReference type="NCBI Taxonomy" id="882448"/>
    <lineage>
        <taxon>Bacteria</taxon>
        <taxon>Bacillati</taxon>
        <taxon>Actinomycetota</taxon>
        <taxon>Actinomycetes</taxon>
        <taxon>Streptosporangiales</taxon>
        <taxon>Streptosporangiaceae</taxon>
        <taxon>Nonomuraea</taxon>
    </lineage>
</organism>
<reference evidence="1 2" key="1">
    <citation type="submission" date="2020-08" db="EMBL/GenBank/DDBJ databases">
        <title>Sequencing the genomes of 1000 actinobacteria strains.</title>
        <authorList>
            <person name="Klenk H.-P."/>
        </authorList>
    </citation>
    <scope>NUCLEOTIDE SEQUENCE [LARGE SCALE GENOMIC DNA]</scope>
    <source>
        <strain evidence="1 2">DSM 45507</strain>
    </source>
</reference>
<comment type="caution">
    <text evidence="1">The sequence shown here is derived from an EMBL/GenBank/DDBJ whole genome shotgun (WGS) entry which is preliminary data.</text>
</comment>
<dbReference type="RefSeq" id="WP_185076223.1">
    <property type="nucleotide sequence ID" value="NZ_JACHMB010000001.1"/>
</dbReference>
<keyword evidence="2" id="KW-1185">Reference proteome</keyword>
<dbReference type="Proteomes" id="UP000579153">
    <property type="component" value="Unassembled WGS sequence"/>
</dbReference>
<dbReference type="EMBL" id="JACHMB010000001">
    <property type="protein sequence ID" value="MBB5783250.1"/>
    <property type="molecule type" value="Genomic_DNA"/>
</dbReference>
<protein>
    <submittedName>
        <fullName evidence="1">PPOX class F420-dependent enzyme/OxyR family protein</fullName>
    </submittedName>
</protein>
<dbReference type="Gene3D" id="2.30.110.10">
    <property type="entry name" value="Electron Transport, Fmn-binding Protein, Chain A"/>
    <property type="match status" value="1"/>
</dbReference>
<accession>A0A7W9LGU1</accession>
<dbReference type="InterPro" id="IPR012349">
    <property type="entry name" value="Split_barrel_FMN-bd"/>
</dbReference>
<proteinExistence type="predicted"/>
<evidence type="ECO:0000313" key="1">
    <source>
        <dbReference type="EMBL" id="MBB5783250.1"/>
    </source>
</evidence>
<evidence type="ECO:0000313" key="2">
    <source>
        <dbReference type="Proteomes" id="UP000579153"/>
    </source>
</evidence>